<dbReference type="RefSeq" id="WP_150186209.1">
    <property type="nucleotide sequence ID" value="NZ_CP029191.1"/>
</dbReference>
<organism evidence="7 8">
    <name type="scientific">Streptomyces venezuelae</name>
    <dbReference type="NCBI Taxonomy" id="54571"/>
    <lineage>
        <taxon>Bacteria</taxon>
        <taxon>Bacillati</taxon>
        <taxon>Actinomycetota</taxon>
        <taxon>Actinomycetes</taxon>
        <taxon>Kitasatosporales</taxon>
        <taxon>Streptomycetaceae</taxon>
        <taxon>Streptomyces</taxon>
    </lineage>
</organism>
<proteinExistence type="inferred from homology"/>
<evidence type="ECO:0000256" key="5">
    <source>
        <dbReference type="RuleBase" id="RU003476"/>
    </source>
</evidence>
<dbReference type="Pfam" id="PF00293">
    <property type="entry name" value="NUDIX"/>
    <property type="match status" value="1"/>
</dbReference>
<dbReference type="PROSITE" id="PS51462">
    <property type="entry name" value="NUDIX"/>
    <property type="match status" value="1"/>
</dbReference>
<gene>
    <name evidence="7" type="ORF">DEJ49_25080</name>
</gene>
<evidence type="ECO:0000256" key="3">
    <source>
        <dbReference type="ARBA" id="ARBA00022801"/>
    </source>
</evidence>
<dbReference type="InterPro" id="IPR020084">
    <property type="entry name" value="NUDIX_hydrolase_CS"/>
</dbReference>
<comment type="cofactor">
    <cofactor evidence="1">
        <name>Mg(2+)</name>
        <dbReference type="ChEBI" id="CHEBI:18420"/>
    </cofactor>
</comment>
<sequence length="164" mass="18356">MDSPTPRSAARILCLDASHRLLLMRWQDPFDGSWLWEPPGGGMEPGETPLAAARRELTEETGLDPAAVLNESILVDRDLYWNGKRHTGTEHFFLARYTEDEPPLTRTGLLPAEKASLDRHIWIARPNLHALEDPVEPPQLLTLLATLAPAGPWRDRARDGRATP</sequence>
<name>A0A5P2CSI4_STRVZ</name>
<comment type="similarity">
    <text evidence="2 5">Belongs to the Nudix hydrolase family.</text>
</comment>
<dbReference type="EMBL" id="CP029191">
    <property type="protein sequence ID" value="QES43829.1"/>
    <property type="molecule type" value="Genomic_DNA"/>
</dbReference>
<evidence type="ECO:0000256" key="1">
    <source>
        <dbReference type="ARBA" id="ARBA00001946"/>
    </source>
</evidence>
<dbReference type="PANTHER" id="PTHR43046:SF12">
    <property type="entry name" value="GDP-MANNOSE MANNOSYL HYDROLASE"/>
    <property type="match status" value="1"/>
</dbReference>
<dbReference type="InterPro" id="IPR020476">
    <property type="entry name" value="Nudix_hydrolase"/>
</dbReference>
<dbReference type="SUPFAM" id="SSF55811">
    <property type="entry name" value="Nudix"/>
    <property type="match status" value="1"/>
</dbReference>
<keyword evidence="4" id="KW-0460">Magnesium</keyword>
<evidence type="ECO:0000256" key="4">
    <source>
        <dbReference type="ARBA" id="ARBA00022842"/>
    </source>
</evidence>
<dbReference type="GO" id="GO:0016787">
    <property type="term" value="F:hydrolase activity"/>
    <property type="evidence" value="ECO:0007669"/>
    <property type="project" value="UniProtKB-KW"/>
</dbReference>
<dbReference type="AlphaFoldDB" id="A0A5P2CSI4"/>
<dbReference type="InterPro" id="IPR015797">
    <property type="entry name" value="NUDIX_hydrolase-like_dom_sf"/>
</dbReference>
<evidence type="ECO:0000259" key="6">
    <source>
        <dbReference type="PROSITE" id="PS51462"/>
    </source>
</evidence>
<dbReference type="CDD" id="cd04685">
    <property type="entry name" value="NUDIX_Hydrolase"/>
    <property type="match status" value="1"/>
</dbReference>
<dbReference type="Proteomes" id="UP000324015">
    <property type="component" value="Chromosome"/>
</dbReference>
<feature type="domain" description="Nudix hydrolase" evidence="6">
    <location>
        <begin position="5"/>
        <end position="147"/>
    </location>
</feature>
<dbReference type="Gene3D" id="3.90.79.10">
    <property type="entry name" value="Nucleoside Triphosphate Pyrophosphohydrolase"/>
    <property type="match status" value="1"/>
</dbReference>
<evidence type="ECO:0000313" key="8">
    <source>
        <dbReference type="Proteomes" id="UP000324015"/>
    </source>
</evidence>
<dbReference type="PROSITE" id="PS00893">
    <property type="entry name" value="NUDIX_BOX"/>
    <property type="match status" value="1"/>
</dbReference>
<dbReference type="InterPro" id="IPR000086">
    <property type="entry name" value="NUDIX_hydrolase_dom"/>
</dbReference>
<evidence type="ECO:0000256" key="2">
    <source>
        <dbReference type="ARBA" id="ARBA00005582"/>
    </source>
</evidence>
<keyword evidence="3 5" id="KW-0378">Hydrolase</keyword>
<dbReference type="PANTHER" id="PTHR43046">
    <property type="entry name" value="GDP-MANNOSE MANNOSYL HYDROLASE"/>
    <property type="match status" value="1"/>
</dbReference>
<reference evidence="7 8" key="1">
    <citation type="submission" date="2018-05" db="EMBL/GenBank/DDBJ databases">
        <title>Streptomyces venezuelae.</title>
        <authorList>
            <person name="Kim W."/>
            <person name="Lee N."/>
            <person name="Cho B.-K."/>
        </authorList>
    </citation>
    <scope>NUCLEOTIDE SEQUENCE [LARGE SCALE GENOMIC DNA]</scope>
    <source>
        <strain evidence="7 8">ATCC 14585</strain>
    </source>
</reference>
<evidence type="ECO:0000313" key="7">
    <source>
        <dbReference type="EMBL" id="QES43829.1"/>
    </source>
</evidence>
<dbReference type="PRINTS" id="PR00502">
    <property type="entry name" value="NUDIXFAMILY"/>
</dbReference>
<protein>
    <submittedName>
        <fullName evidence="7">NUDIX hydrolase</fullName>
    </submittedName>
</protein>
<accession>A0A5P2CSI4</accession>